<name>A0A3P6B2F0_BRAOL</name>
<evidence type="ECO:0000313" key="1">
    <source>
        <dbReference type="EMBL" id="VDC93394.1"/>
    </source>
</evidence>
<dbReference type="PANTHER" id="PTHR31008">
    <property type="entry name" value="COP1-INTERACTING PROTEIN-RELATED"/>
    <property type="match status" value="1"/>
</dbReference>
<dbReference type="EMBL" id="LR031872">
    <property type="protein sequence ID" value="VDC93394.1"/>
    <property type="molecule type" value="Genomic_DNA"/>
</dbReference>
<gene>
    <name evidence="1" type="ORF">BOLC3T16813H</name>
</gene>
<organism evidence="1">
    <name type="scientific">Brassica oleracea</name>
    <name type="common">Wild cabbage</name>
    <dbReference type="NCBI Taxonomy" id="3712"/>
    <lineage>
        <taxon>Eukaryota</taxon>
        <taxon>Viridiplantae</taxon>
        <taxon>Streptophyta</taxon>
        <taxon>Embryophyta</taxon>
        <taxon>Tracheophyta</taxon>
        <taxon>Spermatophyta</taxon>
        <taxon>Magnoliopsida</taxon>
        <taxon>eudicotyledons</taxon>
        <taxon>Gunneridae</taxon>
        <taxon>Pentapetalae</taxon>
        <taxon>rosids</taxon>
        <taxon>malvids</taxon>
        <taxon>Brassicales</taxon>
        <taxon>Brassicaceae</taxon>
        <taxon>Brassiceae</taxon>
        <taxon>Brassica</taxon>
    </lineage>
</organism>
<reference evidence="1" key="1">
    <citation type="submission" date="2018-11" db="EMBL/GenBank/DDBJ databases">
        <authorList>
            <consortium name="Genoscope - CEA"/>
            <person name="William W."/>
        </authorList>
    </citation>
    <scope>NUCLEOTIDE SEQUENCE</scope>
</reference>
<dbReference type="PANTHER" id="PTHR31008:SF2">
    <property type="entry name" value="COP1-INTERACTING PROTEIN-LIKE PROTEIN"/>
    <property type="match status" value="1"/>
</dbReference>
<dbReference type="AlphaFoldDB" id="A0A3P6B2F0"/>
<protein>
    <submittedName>
        <fullName evidence="1">Uncharacterized protein</fullName>
    </submittedName>
</protein>
<accession>A0A3P6B2F0</accession>
<sequence length="54" mass="6088">MENSHLKSAQDQVAKGGYSIILKPEDSSSAAWFITRTVLFLSNPDVVERVYTMR</sequence>
<proteinExistence type="predicted"/>